<feature type="transmembrane region" description="Helical" evidence="9">
    <location>
        <begin position="73"/>
        <end position="95"/>
    </location>
</feature>
<evidence type="ECO:0000256" key="5">
    <source>
        <dbReference type="ARBA" id="ARBA00022692"/>
    </source>
</evidence>
<name>U4KS14_9MOLU</name>
<gene>
    <name evidence="10" type="ORF">BN85312170</name>
</gene>
<dbReference type="PANTHER" id="PTHR19139:SF199">
    <property type="entry name" value="MIP17260P"/>
    <property type="match status" value="1"/>
</dbReference>
<dbReference type="HOGENOM" id="CLU_020019_3_2_14"/>
<dbReference type="GO" id="GO:0005886">
    <property type="term" value="C:plasma membrane"/>
    <property type="evidence" value="ECO:0007669"/>
    <property type="project" value="UniProtKB-SubCell"/>
</dbReference>
<protein>
    <submittedName>
        <fullName evidence="10">Channel protein, major intrinsic protein family</fullName>
    </submittedName>
</protein>
<evidence type="ECO:0000256" key="8">
    <source>
        <dbReference type="RuleBase" id="RU000477"/>
    </source>
</evidence>
<dbReference type="STRING" id="61635.BN85312170"/>
<dbReference type="InterPro" id="IPR022357">
    <property type="entry name" value="MIP_CS"/>
</dbReference>
<dbReference type="AlphaFoldDB" id="U4KS14"/>
<evidence type="ECO:0000256" key="6">
    <source>
        <dbReference type="ARBA" id="ARBA00022989"/>
    </source>
</evidence>
<proteinExistence type="inferred from homology"/>
<dbReference type="PROSITE" id="PS00221">
    <property type="entry name" value="MIP"/>
    <property type="match status" value="1"/>
</dbReference>
<dbReference type="KEGG" id="abra:BN85312170"/>
<feature type="transmembrane region" description="Helical" evidence="9">
    <location>
        <begin position="32"/>
        <end position="52"/>
    </location>
</feature>
<evidence type="ECO:0000256" key="9">
    <source>
        <dbReference type="SAM" id="Phobius"/>
    </source>
</evidence>
<comment type="similarity">
    <text evidence="2 8">Belongs to the MIP/aquaporin (TC 1.A.8) family.</text>
</comment>
<dbReference type="PRINTS" id="PR00783">
    <property type="entry name" value="MINTRINSICP"/>
</dbReference>
<keyword evidence="6 9" id="KW-1133">Transmembrane helix</keyword>
<evidence type="ECO:0000256" key="4">
    <source>
        <dbReference type="ARBA" id="ARBA00022475"/>
    </source>
</evidence>
<evidence type="ECO:0000256" key="3">
    <source>
        <dbReference type="ARBA" id="ARBA00022448"/>
    </source>
</evidence>
<dbReference type="OrthoDB" id="9807293at2"/>
<organism evidence="10 11">
    <name type="scientific">Acholeplasma brassicae</name>
    <dbReference type="NCBI Taxonomy" id="61635"/>
    <lineage>
        <taxon>Bacteria</taxon>
        <taxon>Bacillati</taxon>
        <taxon>Mycoplasmatota</taxon>
        <taxon>Mollicutes</taxon>
        <taxon>Acholeplasmatales</taxon>
        <taxon>Acholeplasmataceae</taxon>
        <taxon>Acholeplasma</taxon>
    </lineage>
</organism>
<evidence type="ECO:0000256" key="1">
    <source>
        <dbReference type="ARBA" id="ARBA00004651"/>
    </source>
</evidence>
<sequence length="212" mass="22387">MKNISKALKAEFFGTLFLVLLGSIAALESGALIYAALGFGGTLALMAYIFGGHYNPAVSIGMFVSKRINKNELITYIAAQFVGALVASFFLALMYGFGQNIAANVVSSNVPGSDFIQLFNGLLIEAVLTFVFVLNILNITKNKENASIAPLVIGFGLVILIVVGGNLTGTSVNPVRSLAPAIFQTNALSQVWVYILGPSLGGLLAGLFYNRL</sequence>
<dbReference type="EMBL" id="FO681348">
    <property type="protein sequence ID" value="CCV66238.1"/>
    <property type="molecule type" value="Genomic_DNA"/>
</dbReference>
<accession>U4KS14</accession>
<keyword evidence="4" id="KW-1003">Cell membrane</keyword>
<dbReference type="SUPFAM" id="SSF81338">
    <property type="entry name" value="Aquaporin-like"/>
    <property type="match status" value="1"/>
</dbReference>
<dbReference type="PANTHER" id="PTHR19139">
    <property type="entry name" value="AQUAPORIN TRANSPORTER"/>
    <property type="match status" value="1"/>
</dbReference>
<evidence type="ECO:0000313" key="11">
    <source>
        <dbReference type="Proteomes" id="UP000032737"/>
    </source>
</evidence>
<feature type="transmembrane region" description="Helical" evidence="9">
    <location>
        <begin position="187"/>
        <end position="209"/>
    </location>
</feature>
<feature type="transmembrane region" description="Helical" evidence="9">
    <location>
        <begin position="7"/>
        <end position="26"/>
    </location>
</feature>
<feature type="transmembrane region" description="Helical" evidence="9">
    <location>
        <begin position="115"/>
        <end position="136"/>
    </location>
</feature>
<evidence type="ECO:0000256" key="7">
    <source>
        <dbReference type="ARBA" id="ARBA00023136"/>
    </source>
</evidence>
<dbReference type="Pfam" id="PF00230">
    <property type="entry name" value="MIP"/>
    <property type="match status" value="1"/>
</dbReference>
<comment type="subcellular location">
    <subcellularLocation>
        <location evidence="1">Cell membrane</location>
        <topology evidence="1">Multi-pass membrane protein</topology>
    </subcellularLocation>
</comment>
<dbReference type="RefSeq" id="WP_030005098.1">
    <property type="nucleotide sequence ID" value="NC_022549.1"/>
</dbReference>
<evidence type="ECO:0000313" key="10">
    <source>
        <dbReference type="EMBL" id="CCV66238.1"/>
    </source>
</evidence>
<keyword evidence="3 8" id="KW-0813">Transport</keyword>
<keyword evidence="7 9" id="KW-0472">Membrane</keyword>
<dbReference type="InterPro" id="IPR000425">
    <property type="entry name" value="MIP"/>
</dbReference>
<dbReference type="InterPro" id="IPR034294">
    <property type="entry name" value="Aquaporin_transptr"/>
</dbReference>
<dbReference type="GO" id="GO:0015250">
    <property type="term" value="F:water channel activity"/>
    <property type="evidence" value="ECO:0007669"/>
    <property type="project" value="TreeGrafter"/>
</dbReference>
<dbReference type="InterPro" id="IPR023271">
    <property type="entry name" value="Aquaporin-like"/>
</dbReference>
<dbReference type="Proteomes" id="UP000032737">
    <property type="component" value="Chromosome"/>
</dbReference>
<evidence type="ECO:0000256" key="2">
    <source>
        <dbReference type="ARBA" id="ARBA00006175"/>
    </source>
</evidence>
<keyword evidence="5 8" id="KW-0812">Transmembrane</keyword>
<feature type="transmembrane region" description="Helical" evidence="9">
    <location>
        <begin position="148"/>
        <end position="167"/>
    </location>
</feature>
<keyword evidence="11" id="KW-1185">Reference proteome</keyword>
<dbReference type="Gene3D" id="1.20.1080.10">
    <property type="entry name" value="Glycerol uptake facilitator protein"/>
    <property type="match status" value="1"/>
</dbReference>
<reference evidence="10 11" key="1">
    <citation type="journal article" date="2013" name="J. Mol. Microbiol. Biotechnol.">
        <title>Analysis of the Complete Genomes of Acholeplasma brassicae , A. palmae and A. laidlawii and Their Comparison to the Obligate Parasites from ' Candidatus Phytoplasma'.</title>
        <authorList>
            <person name="Kube M."/>
            <person name="Siewert C."/>
            <person name="Migdoll A.M."/>
            <person name="Duduk B."/>
            <person name="Holz S."/>
            <person name="Rabus R."/>
            <person name="Seemuller E."/>
            <person name="Mitrovic J."/>
            <person name="Muller I."/>
            <person name="Buttner C."/>
            <person name="Reinhardt R."/>
        </authorList>
    </citation>
    <scope>NUCLEOTIDE SEQUENCE [LARGE SCALE GENOMIC DNA]</scope>
    <source>
        <strain evidence="11">0502</strain>
    </source>
</reference>